<comment type="similarity">
    <text evidence="4">Belongs to the cytochrome b5 family.</text>
</comment>
<dbReference type="RefSeq" id="XP_002771681.1">
    <property type="nucleotide sequence ID" value="XM_002771635.1"/>
</dbReference>
<dbReference type="InParanoid" id="C5LIU4"/>
<keyword evidence="2" id="KW-0479">Metal-binding</keyword>
<dbReference type="InterPro" id="IPR001199">
    <property type="entry name" value="Cyt_B5-like_heme/steroid-bd"/>
</dbReference>
<dbReference type="GO" id="GO:0020037">
    <property type="term" value="F:heme binding"/>
    <property type="evidence" value="ECO:0007669"/>
    <property type="project" value="TreeGrafter"/>
</dbReference>
<dbReference type="PRINTS" id="PR00363">
    <property type="entry name" value="CYTOCHROMEB5"/>
</dbReference>
<dbReference type="Proteomes" id="UP000007800">
    <property type="component" value="Unassembled WGS sequence"/>
</dbReference>
<keyword evidence="1" id="KW-0349">Heme</keyword>
<accession>C5LIU4</accession>
<evidence type="ECO:0000256" key="3">
    <source>
        <dbReference type="ARBA" id="ARBA00023004"/>
    </source>
</evidence>
<name>C5LIU4_PERM5</name>
<proteinExistence type="inferred from homology"/>
<dbReference type="EMBL" id="GG682243">
    <property type="protein sequence ID" value="EER03497.1"/>
    <property type="molecule type" value="Genomic_DNA"/>
</dbReference>
<dbReference type="Gene3D" id="3.10.120.10">
    <property type="entry name" value="Cytochrome b5-like heme/steroid binding domain"/>
    <property type="match status" value="1"/>
</dbReference>
<evidence type="ECO:0000259" key="5">
    <source>
        <dbReference type="PROSITE" id="PS50255"/>
    </source>
</evidence>
<dbReference type="InterPro" id="IPR050668">
    <property type="entry name" value="Cytochrome_b5"/>
</dbReference>
<keyword evidence="7" id="KW-1185">Reference proteome</keyword>
<reference evidence="6 7" key="1">
    <citation type="submission" date="2008-07" db="EMBL/GenBank/DDBJ databases">
        <authorList>
            <person name="El-Sayed N."/>
            <person name="Caler E."/>
            <person name="Inman J."/>
            <person name="Amedeo P."/>
            <person name="Hass B."/>
            <person name="Wortman J."/>
        </authorList>
    </citation>
    <scope>NUCLEOTIDE SEQUENCE [LARGE SCALE GENOMIC DNA]</scope>
    <source>
        <strain evidence="7">ATCC 50983 / TXsc</strain>
    </source>
</reference>
<dbReference type="GO" id="GO:0046872">
    <property type="term" value="F:metal ion binding"/>
    <property type="evidence" value="ECO:0007669"/>
    <property type="project" value="UniProtKB-KW"/>
</dbReference>
<evidence type="ECO:0000313" key="6">
    <source>
        <dbReference type="EMBL" id="EER03497.1"/>
    </source>
</evidence>
<evidence type="ECO:0000256" key="1">
    <source>
        <dbReference type="ARBA" id="ARBA00022617"/>
    </source>
</evidence>
<feature type="domain" description="Cytochrome b5 heme-binding" evidence="5">
    <location>
        <begin position="4"/>
        <end position="54"/>
    </location>
</feature>
<dbReference type="OrthoDB" id="260519at2759"/>
<dbReference type="AlphaFoldDB" id="C5LIU4"/>
<sequence length="95" mass="10573">MLRYDVTKYADRHPGGPRTIYIACGKDCTEVFDHVHSKVKPENILSKDYIGKISGDAPEEQIAGQRRSHNEERKADCPSRRGVGGLCGRIAVEAF</sequence>
<gene>
    <name evidence="6" type="ORF">Pmar_PMAR014716</name>
</gene>
<protein>
    <submittedName>
        <fullName evidence="6">Cytochrome b5, putative</fullName>
    </submittedName>
</protein>
<dbReference type="Pfam" id="PF00173">
    <property type="entry name" value="Cyt-b5"/>
    <property type="match status" value="1"/>
</dbReference>
<dbReference type="SUPFAM" id="SSF55856">
    <property type="entry name" value="Cytochrome b5-like heme/steroid binding domain"/>
    <property type="match status" value="1"/>
</dbReference>
<organism evidence="7">
    <name type="scientific">Perkinsus marinus (strain ATCC 50983 / TXsc)</name>
    <dbReference type="NCBI Taxonomy" id="423536"/>
    <lineage>
        <taxon>Eukaryota</taxon>
        <taxon>Sar</taxon>
        <taxon>Alveolata</taxon>
        <taxon>Perkinsozoa</taxon>
        <taxon>Perkinsea</taxon>
        <taxon>Perkinsida</taxon>
        <taxon>Perkinsidae</taxon>
        <taxon>Perkinsus</taxon>
    </lineage>
</organism>
<dbReference type="InterPro" id="IPR036400">
    <property type="entry name" value="Cyt_B5-like_heme/steroid_sf"/>
</dbReference>
<evidence type="ECO:0000313" key="7">
    <source>
        <dbReference type="Proteomes" id="UP000007800"/>
    </source>
</evidence>
<keyword evidence="3" id="KW-0408">Iron</keyword>
<evidence type="ECO:0000256" key="2">
    <source>
        <dbReference type="ARBA" id="ARBA00022723"/>
    </source>
</evidence>
<dbReference type="PANTHER" id="PTHR19359">
    <property type="entry name" value="CYTOCHROME B5"/>
    <property type="match status" value="1"/>
</dbReference>
<dbReference type="GeneID" id="9047735"/>
<dbReference type="GO" id="GO:0016020">
    <property type="term" value="C:membrane"/>
    <property type="evidence" value="ECO:0007669"/>
    <property type="project" value="TreeGrafter"/>
</dbReference>
<evidence type="ECO:0000256" key="4">
    <source>
        <dbReference type="ARBA" id="ARBA00038168"/>
    </source>
</evidence>
<dbReference type="PROSITE" id="PS50255">
    <property type="entry name" value="CYTOCHROME_B5_2"/>
    <property type="match status" value="1"/>
</dbReference>